<protein>
    <submittedName>
        <fullName evidence="2">Uncharacterized protein</fullName>
    </submittedName>
</protein>
<evidence type="ECO:0000256" key="1">
    <source>
        <dbReference type="SAM" id="SignalP"/>
    </source>
</evidence>
<dbReference type="AlphaFoldDB" id="A0A1R3REJ2"/>
<proteinExistence type="predicted"/>
<dbReference type="OMA" id="TTECHYS"/>
<dbReference type="Proteomes" id="UP000188318">
    <property type="component" value="Unassembled WGS sequence"/>
</dbReference>
<gene>
    <name evidence="2" type="ORF">ASPCADRAFT_133290</name>
</gene>
<sequence>MKTTAICSLLLAASTALAVPAKRAEEAVTISGLWASETSETADVQFILVDPNYNDTTGANLSWERPGPPVTDSRTEDGNYWVDFPGGVTNISAFTLAITRTDGPEVIEVTVNANATGSPWSCITVTGTVVTTECHYSGNITVFPIYS</sequence>
<evidence type="ECO:0000313" key="2">
    <source>
        <dbReference type="EMBL" id="OOF92905.1"/>
    </source>
</evidence>
<dbReference type="VEuPathDB" id="FungiDB:ASPCADRAFT_133290"/>
<accession>A0A1R3REJ2</accession>
<dbReference type="OrthoDB" id="4482902at2759"/>
<evidence type="ECO:0000313" key="3">
    <source>
        <dbReference type="Proteomes" id="UP000188318"/>
    </source>
</evidence>
<feature type="signal peptide" evidence="1">
    <location>
        <begin position="1"/>
        <end position="18"/>
    </location>
</feature>
<keyword evidence="1" id="KW-0732">Signal</keyword>
<reference evidence="3" key="1">
    <citation type="journal article" date="2017" name="Genome Biol.">
        <title>Comparative genomics reveals high biological diversity and specific adaptations in the industrially and medically important fungal genus Aspergillus.</title>
        <authorList>
            <person name="de Vries R.P."/>
            <person name="Riley R."/>
            <person name="Wiebenga A."/>
            <person name="Aguilar-Osorio G."/>
            <person name="Amillis S."/>
            <person name="Uchima C.A."/>
            <person name="Anderluh G."/>
            <person name="Asadollahi M."/>
            <person name="Askin M."/>
            <person name="Barry K."/>
            <person name="Battaglia E."/>
            <person name="Bayram O."/>
            <person name="Benocci T."/>
            <person name="Braus-Stromeyer S.A."/>
            <person name="Caldana C."/>
            <person name="Canovas D."/>
            <person name="Cerqueira G.C."/>
            <person name="Chen F."/>
            <person name="Chen W."/>
            <person name="Choi C."/>
            <person name="Clum A."/>
            <person name="Dos Santos R.A."/>
            <person name="Damasio A.R."/>
            <person name="Diallinas G."/>
            <person name="Emri T."/>
            <person name="Fekete E."/>
            <person name="Flipphi M."/>
            <person name="Freyberg S."/>
            <person name="Gallo A."/>
            <person name="Gournas C."/>
            <person name="Habgood R."/>
            <person name="Hainaut M."/>
            <person name="Harispe M.L."/>
            <person name="Henrissat B."/>
            <person name="Hilden K.S."/>
            <person name="Hope R."/>
            <person name="Hossain A."/>
            <person name="Karabika E."/>
            <person name="Karaffa L."/>
            <person name="Karanyi Z."/>
            <person name="Krasevec N."/>
            <person name="Kuo A."/>
            <person name="Kusch H."/>
            <person name="LaButti K."/>
            <person name="Lagendijk E.L."/>
            <person name="Lapidus A."/>
            <person name="Levasseur A."/>
            <person name="Lindquist E."/>
            <person name="Lipzen A."/>
            <person name="Logrieco A.F."/>
            <person name="MacCabe A."/>
            <person name="Maekelae M.R."/>
            <person name="Malavazi I."/>
            <person name="Melin P."/>
            <person name="Meyer V."/>
            <person name="Mielnichuk N."/>
            <person name="Miskei M."/>
            <person name="Molnar A.P."/>
            <person name="Mule G."/>
            <person name="Ngan C.Y."/>
            <person name="Orejas M."/>
            <person name="Orosz E."/>
            <person name="Ouedraogo J.P."/>
            <person name="Overkamp K.M."/>
            <person name="Park H.-S."/>
            <person name="Perrone G."/>
            <person name="Piumi F."/>
            <person name="Punt P.J."/>
            <person name="Ram A.F."/>
            <person name="Ramon A."/>
            <person name="Rauscher S."/>
            <person name="Record E."/>
            <person name="Riano-Pachon D.M."/>
            <person name="Robert V."/>
            <person name="Roehrig J."/>
            <person name="Ruller R."/>
            <person name="Salamov A."/>
            <person name="Salih N.S."/>
            <person name="Samson R.A."/>
            <person name="Sandor E."/>
            <person name="Sanguinetti M."/>
            <person name="Schuetze T."/>
            <person name="Sepcic K."/>
            <person name="Shelest E."/>
            <person name="Sherlock G."/>
            <person name="Sophianopoulou V."/>
            <person name="Squina F.M."/>
            <person name="Sun H."/>
            <person name="Susca A."/>
            <person name="Todd R.B."/>
            <person name="Tsang A."/>
            <person name="Unkles S.E."/>
            <person name="van de Wiele N."/>
            <person name="van Rossen-Uffink D."/>
            <person name="Oliveira J.V."/>
            <person name="Vesth T.C."/>
            <person name="Visser J."/>
            <person name="Yu J.-H."/>
            <person name="Zhou M."/>
            <person name="Andersen M.R."/>
            <person name="Archer D.B."/>
            <person name="Baker S.E."/>
            <person name="Benoit I."/>
            <person name="Brakhage A.A."/>
            <person name="Braus G.H."/>
            <person name="Fischer R."/>
            <person name="Frisvad J.C."/>
            <person name="Goldman G.H."/>
            <person name="Houbraken J."/>
            <person name="Oakley B."/>
            <person name="Pocsi I."/>
            <person name="Scazzocchio C."/>
            <person name="Seiboth B."/>
            <person name="vanKuyk P.A."/>
            <person name="Wortman J."/>
            <person name="Dyer P.S."/>
            <person name="Grigoriev I.V."/>
        </authorList>
    </citation>
    <scope>NUCLEOTIDE SEQUENCE [LARGE SCALE GENOMIC DNA]</scope>
    <source>
        <strain evidence="3">ITEM 5010</strain>
    </source>
</reference>
<feature type="chain" id="PRO_5010359092" evidence="1">
    <location>
        <begin position="19"/>
        <end position="147"/>
    </location>
</feature>
<name>A0A1R3REJ2_ASPC5</name>
<keyword evidence="3" id="KW-1185">Reference proteome</keyword>
<dbReference type="EMBL" id="KV907506">
    <property type="protein sequence ID" value="OOF92905.1"/>
    <property type="molecule type" value="Genomic_DNA"/>
</dbReference>
<organism evidence="2 3">
    <name type="scientific">Aspergillus carbonarius (strain ITEM 5010)</name>
    <dbReference type="NCBI Taxonomy" id="602072"/>
    <lineage>
        <taxon>Eukaryota</taxon>
        <taxon>Fungi</taxon>
        <taxon>Dikarya</taxon>
        <taxon>Ascomycota</taxon>
        <taxon>Pezizomycotina</taxon>
        <taxon>Eurotiomycetes</taxon>
        <taxon>Eurotiomycetidae</taxon>
        <taxon>Eurotiales</taxon>
        <taxon>Aspergillaceae</taxon>
        <taxon>Aspergillus</taxon>
        <taxon>Aspergillus subgen. Circumdati</taxon>
    </lineage>
</organism>